<feature type="domain" description="Methyl-accepting transducer" evidence="10">
    <location>
        <begin position="136"/>
        <end position="372"/>
    </location>
</feature>
<dbReference type="Pfam" id="PF00672">
    <property type="entry name" value="HAMP"/>
    <property type="match status" value="1"/>
</dbReference>
<name>A0A2N8ZN97_9VIBR</name>
<evidence type="ECO:0000256" key="7">
    <source>
        <dbReference type="PROSITE-ProRule" id="PRU00284"/>
    </source>
</evidence>
<evidence type="ECO:0000256" key="6">
    <source>
        <dbReference type="ARBA" id="ARBA00029447"/>
    </source>
</evidence>
<keyword evidence="3 9" id="KW-1133">Transmembrane helix</keyword>
<dbReference type="AlphaFoldDB" id="A0A2N8ZN97"/>
<feature type="compositionally biased region" description="Low complexity" evidence="8">
    <location>
        <begin position="345"/>
        <end position="357"/>
    </location>
</feature>
<evidence type="ECO:0000256" key="5">
    <source>
        <dbReference type="ARBA" id="ARBA00023224"/>
    </source>
</evidence>
<keyword evidence="4 9" id="KW-0472">Membrane</keyword>
<keyword evidence="2 9" id="KW-0812">Transmembrane</keyword>
<dbReference type="FunFam" id="1.10.287.950:FF:000001">
    <property type="entry name" value="Methyl-accepting chemotaxis sensory transducer"/>
    <property type="match status" value="1"/>
</dbReference>
<dbReference type="EMBL" id="LT960612">
    <property type="protein sequence ID" value="SON53336.1"/>
    <property type="molecule type" value="Genomic_DNA"/>
</dbReference>
<feature type="domain" description="HAMP" evidence="11">
    <location>
        <begin position="77"/>
        <end position="131"/>
    </location>
</feature>
<dbReference type="InterPro" id="IPR003660">
    <property type="entry name" value="HAMP_dom"/>
</dbReference>
<evidence type="ECO:0000256" key="8">
    <source>
        <dbReference type="SAM" id="MobiDB-lite"/>
    </source>
</evidence>
<dbReference type="PROSITE" id="PS50111">
    <property type="entry name" value="CHEMOTAXIS_TRANSDUC_2"/>
    <property type="match status" value="1"/>
</dbReference>
<dbReference type="Pfam" id="PF00015">
    <property type="entry name" value="MCPsignal"/>
    <property type="match status" value="1"/>
</dbReference>
<dbReference type="PROSITE" id="PS50885">
    <property type="entry name" value="HAMP"/>
    <property type="match status" value="1"/>
</dbReference>
<dbReference type="KEGG" id="vta:B1725"/>
<dbReference type="SMART" id="SM00283">
    <property type="entry name" value="MA"/>
    <property type="match status" value="1"/>
</dbReference>
<evidence type="ECO:0000256" key="4">
    <source>
        <dbReference type="ARBA" id="ARBA00023136"/>
    </source>
</evidence>
<evidence type="ECO:0000313" key="13">
    <source>
        <dbReference type="Proteomes" id="UP000235828"/>
    </source>
</evidence>
<feature type="region of interest" description="Disordered" evidence="8">
    <location>
        <begin position="345"/>
        <end position="364"/>
    </location>
</feature>
<dbReference type="GO" id="GO:0016020">
    <property type="term" value="C:membrane"/>
    <property type="evidence" value="ECO:0007669"/>
    <property type="project" value="UniProtKB-SubCell"/>
</dbReference>
<comment type="similarity">
    <text evidence="6">Belongs to the methyl-accepting chemotaxis (MCP) protein family.</text>
</comment>
<keyword evidence="13" id="KW-1185">Reference proteome</keyword>
<gene>
    <name evidence="12" type="ORF">VTAP4600_B1725</name>
</gene>
<evidence type="ECO:0000256" key="3">
    <source>
        <dbReference type="ARBA" id="ARBA00022989"/>
    </source>
</evidence>
<dbReference type="OrthoDB" id="2489132at2"/>
<feature type="transmembrane region" description="Helical" evidence="9">
    <location>
        <begin position="12"/>
        <end position="33"/>
    </location>
</feature>
<evidence type="ECO:0000313" key="12">
    <source>
        <dbReference type="EMBL" id="SON53336.1"/>
    </source>
</evidence>
<comment type="subcellular location">
    <subcellularLocation>
        <location evidence="1">Membrane</location>
        <topology evidence="1">Multi-pass membrane protein</topology>
    </subcellularLocation>
</comment>
<organism evidence="12 13">
    <name type="scientific">Vibrio tapetis subsp. tapetis</name>
    <dbReference type="NCBI Taxonomy" id="1671868"/>
    <lineage>
        <taxon>Bacteria</taxon>
        <taxon>Pseudomonadati</taxon>
        <taxon>Pseudomonadota</taxon>
        <taxon>Gammaproteobacteria</taxon>
        <taxon>Vibrionales</taxon>
        <taxon>Vibrionaceae</taxon>
        <taxon>Vibrio</taxon>
    </lineage>
</organism>
<protein>
    <submittedName>
        <fullName evidence="12">Methyl-accepting chemotaxis protein</fullName>
    </submittedName>
</protein>
<dbReference type="GO" id="GO:0007165">
    <property type="term" value="P:signal transduction"/>
    <property type="evidence" value="ECO:0007669"/>
    <property type="project" value="UniProtKB-KW"/>
</dbReference>
<evidence type="ECO:0000256" key="2">
    <source>
        <dbReference type="ARBA" id="ARBA00022692"/>
    </source>
</evidence>
<evidence type="ECO:0000256" key="9">
    <source>
        <dbReference type="SAM" id="Phobius"/>
    </source>
</evidence>
<keyword evidence="5 7" id="KW-0807">Transducer</keyword>
<proteinExistence type="inferred from homology"/>
<accession>A0A2N8ZN97</accession>
<dbReference type="CDD" id="cd06225">
    <property type="entry name" value="HAMP"/>
    <property type="match status" value="1"/>
</dbReference>
<evidence type="ECO:0000259" key="10">
    <source>
        <dbReference type="PROSITE" id="PS50111"/>
    </source>
</evidence>
<reference evidence="12 13" key="1">
    <citation type="submission" date="2017-10" db="EMBL/GenBank/DDBJ databases">
        <authorList>
            <person name="Banno H."/>
            <person name="Chua N.-H."/>
        </authorList>
    </citation>
    <scope>NUCLEOTIDE SEQUENCE [LARGE SCALE GENOMIC DNA]</scope>
    <source>
        <strain evidence="12">Vibrio tapetis CECT4600</strain>
    </source>
</reference>
<dbReference type="InterPro" id="IPR004089">
    <property type="entry name" value="MCPsignal_dom"/>
</dbReference>
<dbReference type="PANTHER" id="PTHR32089">
    <property type="entry name" value="METHYL-ACCEPTING CHEMOTAXIS PROTEIN MCPB"/>
    <property type="match status" value="1"/>
</dbReference>
<dbReference type="SMART" id="SM00304">
    <property type="entry name" value="HAMP"/>
    <property type="match status" value="1"/>
</dbReference>
<dbReference type="RefSeq" id="WP_102525357.1">
    <property type="nucleotide sequence ID" value="NZ_LT960612.1"/>
</dbReference>
<dbReference type="GO" id="GO:0006935">
    <property type="term" value="P:chemotaxis"/>
    <property type="evidence" value="ECO:0007669"/>
    <property type="project" value="UniProtKB-ARBA"/>
</dbReference>
<dbReference type="Gene3D" id="6.10.340.10">
    <property type="match status" value="1"/>
</dbReference>
<sequence>MKSINSLSIKQKIMIPVIFIISLFAAVVFMGISNLNELSAEQLTNPGKAIADVTSSMTVGVITVIAISCIFLFLILNWVTTPIKELCNTVESLNSAKLDLTKRIPESSNDELGSIGAEINKLLDSMQSSMTQVIITSNSVRAEMENIKSLTQGIVMYVSSQQGNTDHISSSALQVQSISDNVSHNAVSASSYSSEGIKQLGEATSLLNQTSSSLQTLESQIDQAGGVISNLDSNVTNIVTILGVIVEIAEQTNLLALNAAIEAARAGEQGRGFAVVADEVRALASKTQESTDKIQKMTDELRKATHEAVTAVNVSCKTSEETVQLSGLTLDTLQSVTQSVNSMASSAQEIESSSEQQTQLASDVSNHMQTVLDGSYQMIEMVSSAENACEMLATQCEELDALMIKFEV</sequence>
<feature type="transmembrane region" description="Helical" evidence="9">
    <location>
        <begin position="53"/>
        <end position="76"/>
    </location>
</feature>
<dbReference type="Gene3D" id="1.10.287.950">
    <property type="entry name" value="Methyl-accepting chemotaxis protein"/>
    <property type="match status" value="1"/>
</dbReference>
<dbReference type="SUPFAM" id="SSF58104">
    <property type="entry name" value="Methyl-accepting chemotaxis protein (MCP) signaling domain"/>
    <property type="match status" value="1"/>
</dbReference>
<dbReference type="Proteomes" id="UP000235828">
    <property type="component" value="Chromosome B"/>
</dbReference>
<evidence type="ECO:0000256" key="1">
    <source>
        <dbReference type="ARBA" id="ARBA00004141"/>
    </source>
</evidence>
<evidence type="ECO:0000259" key="11">
    <source>
        <dbReference type="PROSITE" id="PS50885"/>
    </source>
</evidence>
<dbReference type="PANTHER" id="PTHR32089:SF119">
    <property type="entry name" value="METHYL-ACCEPTING CHEMOTAXIS PROTEIN CTPL"/>
    <property type="match status" value="1"/>
</dbReference>